<dbReference type="GO" id="GO:0080044">
    <property type="term" value="F:quercetin 7-O-glucosyltransferase activity"/>
    <property type="evidence" value="ECO:0007669"/>
    <property type="project" value="TreeGrafter"/>
</dbReference>
<name>A0A9Q0KIQ6_9MAGN</name>
<dbReference type="FunFam" id="3.40.50.2000:FF:000040">
    <property type="entry name" value="UDP-glycosyltransferase 76C1"/>
    <property type="match status" value="1"/>
</dbReference>
<reference evidence="3" key="1">
    <citation type="journal article" date="2023" name="Plant J.">
        <title>The genome of the king protea, Protea cynaroides.</title>
        <authorList>
            <person name="Chang J."/>
            <person name="Duong T.A."/>
            <person name="Schoeman C."/>
            <person name="Ma X."/>
            <person name="Roodt D."/>
            <person name="Barker N."/>
            <person name="Li Z."/>
            <person name="Van de Peer Y."/>
            <person name="Mizrachi E."/>
        </authorList>
    </citation>
    <scope>NUCLEOTIDE SEQUENCE</scope>
    <source>
        <tissue evidence="3">Young leaves</tissue>
    </source>
</reference>
<evidence type="ECO:0000256" key="2">
    <source>
        <dbReference type="ARBA" id="ARBA00022679"/>
    </source>
</evidence>
<keyword evidence="2" id="KW-0808">Transferase</keyword>
<evidence type="ECO:0000313" key="3">
    <source>
        <dbReference type="EMBL" id="KAJ4971239.1"/>
    </source>
</evidence>
<dbReference type="CDD" id="cd03784">
    <property type="entry name" value="GT1_Gtf-like"/>
    <property type="match status" value="1"/>
</dbReference>
<sequence length="460" mass="51042">MEPKMRRGARLVLSPLPFQGHITPMLQLASILHSKGFSITIIHTQFNSPNSSNYPDFTFIPIPDGLSEIISSISDPVTFLSLLNVNCVIPFRDCLVRLLSETSSNDGTETETIPCLISDAMMHFTQGVADSLKLPRLVLRTGSIESFLTFAAIPVLKQKGYFLPRSDSELEMPVTELPPLKVKDLPTLNTKDPEAFYQLQGTIVNQAKVSSGLIYNTFDDLEQSGLATLGQQFPIPIFTIGPFHKLFSASSSSLLTQDRSCISWLDTQAPKSVIYVSFGSIVSMDETEFVEMAWGLANSKCPFLWVVRSGLVKGSEQVEPLWPDGFLEMINGKGCIVKWAPQQEVLAHPAVGGFWTHNGWNSTLESICEGVPMLCRPSFGDQMVNARYVSHVWKVGLRLENCKLERGEIERSIRILMVEKEGEEMREIVASLKGKAEVCIRNGGSSYQSLEDLIARILSF</sequence>
<accession>A0A9Q0KIQ6</accession>
<dbReference type="AlphaFoldDB" id="A0A9Q0KIQ6"/>
<dbReference type="OrthoDB" id="5835829at2759"/>
<keyword evidence="4" id="KW-1185">Reference proteome</keyword>
<dbReference type="Gene3D" id="3.40.50.2000">
    <property type="entry name" value="Glycogen Phosphorylase B"/>
    <property type="match status" value="2"/>
</dbReference>
<dbReference type="InterPro" id="IPR002213">
    <property type="entry name" value="UDP_glucos_trans"/>
</dbReference>
<dbReference type="FunFam" id="3.40.50.2000:FF:000120">
    <property type="entry name" value="UDP-glycosyltransferase 76C1"/>
    <property type="match status" value="1"/>
</dbReference>
<dbReference type="Pfam" id="PF00201">
    <property type="entry name" value="UDPGT"/>
    <property type="match status" value="1"/>
</dbReference>
<dbReference type="GO" id="GO:0080043">
    <property type="term" value="F:quercetin 3-O-glucosyltransferase activity"/>
    <property type="evidence" value="ECO:0007669"/>
    <property type="project" value="TreeGrafter"/>
</dbReference>
<dbReference type="PANTHER" id="PTHR11926:SF1464">
    <property type="entry name" value="UDP-GLYCOSYLTRANSFERASE 76B1-LIKE"/>
    <property type="match status" value="1"/>
</dbReference>
<dbReference type="PANTHER" id="PTHR11926">
    <property type="entry name" value="GLUCOSYL/GLUCURONOSYL TRANSFERASES"/>
    <property type="match status" value="1"/>
</dbReference>
<protein>
    <submittedName>
        <fullName evidence="3">Uncharacterized protein</fullName>
    </submittedName>
</protein>
<dbReference type="SUPFAM" id="SSF53756">
    <property type="entry name" value="UDP-Glycosyltransferase/glycogen phosphorylase"/>
    <property type="match status" value="1"/>
</dbReference>
<organism evidence="3 4">
    <name type="scientific">Protea cynaroides</name>
    <dbReference type="NCBI Taxonomy" id="273540"/>
    <lineage>
        <taxon>Eukaryota</taxon>
        <taxon>Viridiplantae</taxon>
        <taxon>Streptophyta</taxon>
        <taxon>Embryophyta</taxon>
        <taxon>Tracheophyta</taxon>
        <taxon>Spermatophyta</taxon>
        <taxon>Magnoliopsida</taxon>
        <taxon>Proteales</taxon>
        <taxon>Proteaceae</taxon>
        <taxon>Protea</taxon>
    </lineage>
</organism>
<dbReference type="Proteomes" id="UP001141806">
    <property type="component" value="Unassembled WGS sequence"/>
</dbReference>
<dbReference type="EMBL" id="JAMYWD010000005">
    <property type="protein sequence ID" value="KAJ4971239.1"/>
    <property type="molecule type" value="Genomic_DNA"/>
</dbReference>
<evidence type="ECO:0000313" key="4">
    <source>
        <dbReference type="Proteomes" id="UP001141806"/>
    </source>
</evidence>
<gene>
    <name evidence="3" type="ORF">NE237_004338</name>
</gene>
<evidence type="ECO:0000256" key="1">
    <source>
        <dbReference type="ARBA" id="ARBA00009995"/>
    </source>
</evidence>
<comment type="similarity">
    <text evidence="1">Belongs to the UDP-glycosyltransferase family.</text>
</comment>
<proteinExistence type="inferred from homology"/>
<comment type="caution">
    <text evidence="3">The sequence shown here is derived from an EMBL/GenBank/DDBJ whole genome shotgun (WGS) entry which is preliminary data.</text>
</comment>